<dbReference type="InParanoid" id="A0A6J0PBC3"/>
<reference evidence="2" key="1">
    <citation type="submission" date="2025-08" db="UniProtKB">
        <authorList>
            <consortium name="RefSeq"/>
        </authorList>
    </citation>
    <scope>IDENTIFICATION</scope>
</reference>
<dbReference type="AlphaFoldDB" id="A0A6J0PBC3"/>
<evidence type="ECO:0000313" key="1">
    <source>
        <dbReference type="Proteomes" id="UP000504607"/>
    </source>
</evidence>
<accession>A0A6J0PBC3</accession>
<organism evidence="1 2">
    <name type="scientific">Elaeis guineensis var. tenera</name>
    <name type="common">Oil palm</name>
    <dbReference type="NCBI Taxonomy" id="51953"/>
    <lineage>
        <taxon>Eukaryota</taxon>
        <taxon>Viridiplantae</taxon>
        <taxon>Streptophyta</taxon>
        <taxon>Embryophyta</taxon>
        <taxon>Tracheophyta</taxon>
        <taxon>Spermatophyta</taxon>
        <taxon>Magnoliopsida</taxon>
        <taxon>Liliopsida</taxon>
        <taxon>Arecaceae</taxon>
        <taxon>Arecoideae</taxon>
        <taxon>Cocoseae</taxon>
        <taxon>Elaeidinae</taxon>
        <taxon>Elaeis</taxon>
    </lineage>
</organism>
<sequence length="128" mass="13970">MDLEKTQLVAGLCVGTAYWTISSIYYGIELGSDGSGSCKVLMDNNIGEYHMDLGGSIILSMDPTAPSFLKQNLSTEAHGSSVWYSFTCELSLKDLVIVCLLRSWRNVPEFGVNGSLVLPLLPRMCIQS</sequence>
<name>A0A6J0PBC3_ELAGV</name>
<keyword evidence="1" id="KW-1185">Reference proteome</keyword>
<protein>
    <submittedName>
        <fullName evidence="2">Uncharacterized protein LOC105032129</fullName>
    </submittedName>
</protein>
<dbReference type="Proteomes" id="UP000504607">
    <property type="component" value="Unplaced"/>
</dbReference>
<gene>
    <name evidence="2" type="primary">LOC105032129</name>
</gene>
<proteinExistence type="predicted"/>
<evidence type="ECO:0000313" key="2">
    <source>
        <dbReference type="RefSeq" id="XP_019701734.1"/>
    </source>
</evidence>
<dbReference type="RefSeq" id="XP_019701734.1">
    <property type="nucleotide sequence ID" value="XM_019846175.2"/>
</dbReference>